<dbReference type="RefSeq" id="WP_345382240.1">
    <property type="nucleotide sequence ID" value="NZ_BAABIC010000014.1"/>
</dbReference>
<dbReference type="Pfam" id="PF00378">
    <property type="entry name" value="ECH_1"/>
    <property type="match status" value="1"/>
</dbReference>
<dbReference type="EMBL" id="BAABIC010000014">
    <property type="protein sequence ID" value="GAA4698364.1"/>
    <property type="molecule type" value="Genomic_DNA"/>
</dbReference>
<accession>A0ABP8X1X5</accession>
<dbReference type="SUPFAM" id="SSF52096">
    <property type="entry name" value="ClpP/crotonase"/>
    <property type="match status" value="1"/>
</dbReference>
<protein>
    <submittedName>
        <fullName evidence="4">Enoyl-CoA hydratase/isomerase family protein</fullName>
    </submittedName>
</protein>
<dbReference type="CDD" id="cd06558">
    <property type="entry name" value="crotonase-like"/>
    <property type="match status" value="1"/>
</dbReference>
<comment type="caution">
    <text evidence="4">The sequence shown here is derived from an EMBL/GenBank/DDBJ whole genome shotgun (WGS) entry which is preliminary data.</text>
</comment>
<evidence type="ECO:0000256" key="1">
    <source>
        <dbReference type="ARBA" id="ARBA00005254"/>
    </source>
</evidence>
<dbReference type="Gene3D" id="3.90.226.10">
    <property type="entry name" value="2-enoyl-CoA Hydratase, Chain A, domain 1"/>
    <property type="match status" value="1"/>
</dbReference>
<evidence type="ECO:0000313" key="5">
    <source>
        <dbReference type="Proteomes" id="UP001500325"/>
    </source>
</evidence>
<dbReference type="PANTHER" id="PTHR11941">
    <property type="entry name" value="ENOYL-COA HYDRATASE-RELATED"/>
    <property type="match status" value="1"/>
</dbReference>
<proteinExistence type="inferred from homology"/>
<gene>
    <name evidence="4" type="ORF">GCM10023215_40940</name>
</gene>
<reference evidence="5" key="1">
    <citation type="journal article" date="2019" name="Int. J. Syst. Evol. Microbiol.">
        <title>The Global Catalogue of Microorganisms (GCM) 10K type strain sequencing project: providing services to taxonomists for standard genome sequencing and annotation.</title>
        <authorList>
            <consortium name="The Broad Institute Genomics Platform"/>
            <consortium name="The Broad Institute Genome Sequencing Center for Infectious Disease"/>
            <person name="Wu L."/>
            <person name="Ma J."/>
        </authorList>
    </citation>
    <scope>NUCLEOTIDE SEQUENCE [LARGE SCALE GENOMIC DNA]</scope>
    <source>
        <strain evidence="5">JCM 18055</strain>
    </source>
</reference>
<keyword evidence="2" id="KW-0443">Lipid metabolism</keyword>
<dbReference type="PANTHER" id="PTHR11941:SF169">
    <property type="entry name" value="(7AS)-7A-METHYL-1,5-DIOXO-2,3,5,6,7,7A-HEXAHYDRO-1H-INDENE-CARBOXYL-COA HYDROLASE"/>
    <property type="match status" value="1"/>
</dbReference>
<sequence>MTPPLVPPAELAGPGPLLGADARVHTPLLGVDLTAPPADVERLARIAGESDRILVGVGEPDPGWAPLVGALALTLVPVGRDTGPEHVGVDDPAAALAGLHAATEANPQAATVLAGLLRWSVDLPVPAALDAESFAYSTLLGGAEFRGWLTRRGPRPLPPPVEEPVRVTRAGRVLHLTLNRPERRNAYGRQVRDALVDALDLALLDPAVEQVVLDGAGPAFCAGGDLDEFGTAPDLATAHLVRTRAGAARPVHALRDRVEVRLHGPCVGAGIEVPAFAGRVVAAPDTTIRLPEVGMGLIPGAGGTVSLPRRIGRWRTLHLALSGTPCDAATALRWGLVDAVAEQCQADAHEP</sequence>
<evidence type="ECO:0000313" key="4">
    <source>
        <dbReference type="EMBL" id="GAA4698364.1"/>
    </source>
</evidence>
<dbReference type="InterPro" id="IPR001753">
    <property type="entry name" value="Enoyl-CoA_hydra/iso"/>
</dbReference>
<keyword evidence="5" id="KW-1185">Reference proteome</keyword>
<dbReference type="Proteomes" id="UP001500325">
    <property type="component" value="Unassembled WGS sequence"/>
</dbReference>
<name>A0ABP8X1X5_9PSEU</name>
<keyword evidence="3" id="KW-0456">Lyase</keyword>
<evidence type="ECO:0000256" key="2">
    <source>
        <dbReference type="ARBA" id="ARBA00023098"/>
    </source>
</evidence>
<comment type="similarity">
    <text evidence="1">Belongs to the enoyl-CoA hydratase/isomerase family.</text>
</comment>
<evidence type="ECO:0000256" key="3">
    <source>
        <dbReference type="ARBA" id="ARBA00023239"/>
    </source>
</evidence>
<dbReference type="InterPro" id="IPR029045">
    <property type="entry name" value="ClpP/crotonase-like_dom_sf"/>
</dbReference>
<organism evidence="4 5">
    <name type="scientific">Pseudonocardia yuanmonensis</name>
    <dbReference type="NCBI Taxonomy" id="1095914"/>
    <lineage>
        <taxon>Bacteria</taxon>
        <taxon>Bacillati</taxon>
        <taxon>Actinomycetota</taxon>
        <taxon>Actinomycetes</taxon>
        <taxon>Pseudonocardiales</taxon>
        <taxon>Pseudonocardiaceae</taxon>
        <taxon>Pseudonocardia</taxon>
    </lineage>
</organism>